<dbReference type="EMBL" id="JAUFQC010000027">
    <property type="protein sequence ID" value="MDN3612509.1"/>
    <property type="molecule type" value="Genomic_DNA"/>
</dbReference>
<reference evidence="3" key="1">
    <citation type="journal article" date="2019" name="Int. J. Syst. Evol. Microbiol.">
        <title>The Global Catalogue of Microorganisms (GCM) 10K type strain sequencing project: providing services to taxonomists for standard genome sequencing and annotation.</title>
        <authorList>
            <consortium name="The Broad Institute Genomics Platform"/>
            <consortium name="The Broad Institute Genome Sequencing Center for Infectious Disease"/>
            <person name="Wu L."/>
            <person name="Ma J."/>
        </authorList>
    </citation>
    <scope>NUCLEOTIDE SEQUENCE [LARGE SCALE GENOMIC DNA]</scope>
    <source>
        <strain evidence="3">CECT 7398</strain>
    </source>
</reference>
<feature type="chain" id="PRO_5047020819" evidence="1">
    <location>
        <begin position="22"/>
        <end position="132"/>
    </location>
</feature>
<sequence>MNLINILGIVTCLGLTSSAFASSTYVYCGVPDGSDWEWLLDTDDNYISIEGEWKRVTLNDSSYFNVFNVSESVFNQRTWECPAGYVVQPADRSTSFWEVFQITREDGSSYLKEGHKSYHNSMRYQDHFLRSL</sequence>
<organism evidence="2 3">
    <name type="scientific">Vibrio ostreicida</name>
    <dbReference type="NCBI Taxonomy" id="526588"/>
    <lineage>
        <taxon>Bacteria</taxon>
        <taxon>Pseudomonadati</taxon>
        <taxon>Pseudomonadota</taxon>
        <taxon>Gammaproteobacteria</taxon>
        <taxon>Vibrionales</taxon>
        <taxon>Vibrionaceae</taxon>
        <taxon>Vibrio</taxon>
    </lineage>
</organism>
<accession>A0ABT8C1H4</accession>
<dbReference type="RefSeq" id="WP_076589209.1">
    <property type="nucleotide sequence ID" value="NZ_JABEYA020000006.1"/>
</dbReference>
<protein>
    <submittedName>
        <fullName evidence="2">Uncharacterized protein</fullName>
    </submittedName>
</protein>
<keyword evidence="3" id="KW-1185">Reference proteome</keyword>
<evidence type="ECO:0000256" key="1">
    <source>
        <dbReference type="SAM" id="SignalP"/>
    </source>
</evidence>
<comment type="caution">
    <text evidence="2">The sequence shown here is derived from an EMBL/GenBank/DDBJ whole genome shotgun (WGS) entry which is preliminary data.</text>
</comment>
<dbReference type="Proteomes" id="UP001238540">
    <property type="component" value="Unassembled WGS sequence"/>
</dbReference>
<gene>
    <name evidence="2" type="ORF">QWZ16_23200</name>
</gene>
<keyword evidence="1" id="KW-0732">Signal</keyword>
<name>A0ABT8C1H4_9VIBR</name>
<evidence type="ECO:0000313" key="3">
    <source>
        <dbReference type="Proteomes" id="UP001238540"/>
    </source>
</evidence>
<feature type="signal peptide" evidence="1">
    <location>
        <begin position="1"/>
        <end position="21"/>
    </location>
</feature>
<proteinExistence type="predicted"/>
<evidence type="ECO:0000313" key="2">
    <source>
        <dbReference type="EMBL" id="MDN3612509.1"/>
    </source>
</evidence>